<evidence type="ECO:0000313" key="2">
    <source>
        <dbReference type="EMBL" id="ETO10979.1"/>
    </source>
</evidence>
<organism evidence="2 3">
    <name type="scientific">Reticulomyxa filosa</name>
    <dbReference type="NCBI Taxonomy" id="46433"/>
    <lineage>
        <taxon>Eukaryota</taxon>
        <taxon>Sar</taxon>
        <taxon>Rhizaria</taxon>
        <taxon>Retaria</taxon>
        <taxon>Foraminifera</taxon>
        <taxon>Monothalamids</taxon>
        <taxon>Reticulomyxidae</taxon>
        <taxon>Reticulomyxa</taxon>
    </lineage>
</organism>
<dbReference type="AlphaFoldDB" id="X6MAV5"/>
<dbReference type="GO" id="GO:0005085">
    <property type="term" value="F:guanyl-nucleotide exchange factor activity"/>
    <property type="evidence" value="ECO:0007669"/>
    <property type="project" value="InterPro"/>
</dbReference>
<dbReference type="Pfam" id="PF00621">
    <property type="entry name" value="RhoGEF"/>
    <property type="match status" value="1"/>
</dbReference>
<accession>X6MAV5</accession>
<dbReference type="InterPro" id="IPR000219">
    <property type="entry name" value="DH_dom"/>
</dbReference>
<dbReference type="Proteomes" id="UP000023152">
    <property type="component" value="Unassembled WGS sequence"/>
</dbReference>
<feature type="non-terminal residue" evidence="2">
    <location>
        <position position="135"/>
    </location>
</feature>
<protein>
    <recommendedName>
        <fullName evidence="1">DH domain-containing protein</fullName>
    </recommendedName>
</protein>
<keyword evidence="3" id="KW-1185">Reference proteome</keyword>
<dbReference type="OrthoDB" id="8059989at2759"/>
<reference evidence="2 3" key="1">
    <citation type="journal article" date="2013" name="Curr. Biol.">
        <title>The Genome of the Foraminiferan Reticulomyxa filosa.</title>
        <authorList>
            <person name="Glockner G."/>
            <person name="Hulsmann N."/>
            <person name="Schleicher M."/>
            <person name="Noegel A.A."/>
            <person name="Eichinger L."/>
            <person name="Gallinger C."/>
            <person name="Pawlowski J."/>
            <person name="Sierra R."/>
            <person name="Euteneuer U."/>
            <person name="Pillet L."/>
            <person name="Moustafa A."/>
            <person name="Platzer M."/>
            <person name="Groth M."/>
            <person name="Szafranski K."/>
            <person name="Schliwa M."/>
        </authorList>
    </citation>
    <scope>NUCLEOTIDE SEQUENCE [LARGE SCALE GENOMIC DNA]</scope>
</reference>
<feature type="domain" description="DH" evidence="1">
    <location>
        <begin position="20"/>
        <end position="125"/>
    </location>
</feature>
<name>X6MAV5_RETFI</name>
<gene>
    <name evidence="2" type="ORF">RFI_26397</name>
</gene>
<evidence type="ECO:0000313" key="3">
    <source>
        <dbReference type="Proteomes" id="UP000023152"/>
    </source>
</evidence>
<sequence length="135" mass="15717">MAVSGATSHYEAENAILFAVQELAQTERGYLKSLNQLRRVTLAKENPCFLNFGHFKKKTKNNKQEYINKMLESKVLNEEKIHAYFLEILIINGIHYLLSENLERELDCWPSSQIPQLFLQFVECFIFALCAFLLL</sequence>
<dbReference type="Gene3D" id="1.20.900.10">
    <property type="entry name" value="Dbl homology (DH) domain"/>
    <property type="match status" value="1"/>
</dbReference>
<proteinExistence type="predicted"/>
<dbReference type="InterPro" id="IPR035899">
    <property type="entry name" value="DBL_dom_sf"/>
</dbReference>
<evidence type="ECO:0000259" key="1">
    <source>
        <dbReference type="Pfam" id="PF00621"/>
    </source>
</evidence>
<dbReference type="SUPFAM" id="SSF48065">
    <property type="entry name" value="DBL homology domain (DH-domain)"/>
    <property type="match status" value="1"/>
</dbReference>
<dbReference type="EMBL" id="ASPP01022910">
    <property type="protein sequence ID" value="ETO10979.1"/>
    <property type="molecule type" value="Genomic_DNA"/>
</dbReference>
<comment type="caution">
    <text evidence="2">The sequence shown here is derived from an EMBL/GenBank/DDBJ whole genome shotgun (WGS) entry which is preliminary data.</text>
</comment>